<evidence type="ECO:0000313" key="6">
    <source>
        <dbReference type="Ensembl" id="ENSVKKP00000019593.1"/>
    </source>
</evidence>
<organism evidence="6 7">
    <name type="scientific">Varanus komodoensis</name>
    <name type="common">Komodo dragon</name>
    <dbReference type="NCBI Taxonomy" id="61221"/>
    <lineage>
        <taxon>Eukaryota</taxon>
        <taxon>Metazoa</taxon>
        <taxon>Chordata</taxon>
        <taxon>Craniata</taxon>
        <taxon>Vertebrata</taxon>
        <taxon>Euteleostomi</taxon>
        <taxon>Lepidosauria</taxon>
        <taxon>Squamata</taxon>
        <taxon>Bifurcata</taxon>
        <taxon>Unidentata</taxon>
        <taxon>Episquamata</taxon>
        <taxon>Toxicofera</taxon>
        <taxon>Anguimorpha</taxon>
        <taxon>Paleoanguimorpha</taxon>
        <taxon>Varanoidea</taxon>
        <taxon>Varanidae</taxon>
        <taxon>Varanus</taxon>
    </lineage>
</organism>
<evidence type="ECO:0000256" key="2">
    <source>
        <dbReference type="ARBA" id="ARBA00022699"/>
    </source>
</evidence>
<evidence type="ECO:0000313" key="7">
    <source>
        <dbReference type="Proteomes" id="UP000694545"/>
    </source>
</evidence>
<dbReference type="Ensembl" id="ENSVKKT00000020074.1">
    <property type="protein sequence ID" value="ENSVKKP00000019593.1"/>
    <property type="gene ID" value="ENSVKKG00000013260.1"/>
</dbReference>
<dbReference type="InterPro" id="IPR003877">
    <property type="entry name" value="SPRY_dom"/>
</dbReference>
<dbReference type="PROSITE" id="PS50188">
    <property type="entry name" value="B302_SPRY"/>
    <property type="match status" value="1"/>
</dbReference>
<keyword evidence="2" id="KW-0528">Neurotoxin</keyword>
<proteinExistence type="inferred from homology"/>
<dbReference type="InterPro" id="IPR050143">
    <property type="entry name" value="TRIM/RBCC"/>
</dbReference>
<comment type="function">
    <text evidence="3">Neurotoxin that produces dose-dependent hypolocomotion and hyperalgesia in mice. May directly act on the central nervous system, as it is 6500-fold more potent when administered intracerebroventricularly than intraperitoneal.</text>
</comment>
<dbReference type="CDD" id="cd12888">
    <property type="entry name" value="SPRY_PRY_TRIM7_like"/>
    <property type="match status" value="1"/>
</dbReference>
<dbReference type="OMA" id="PTAVHEM"/>
<dbReference type="InterPro" id="IPR003879">
    <property type="entry name" value="Butyrophylin_SPRY"/>
</dbReference>
<dbReference type="Proteomes" id="UP000694545">
    <property type="component" value="Unplaced"/>
</dbReference>
<accession>A0A8D2LBN1</accession>
<dbReference type="InterPro" id="IPR001870">
    <property type="entry name" value="B30.2/SPRY"/>
</dbReference>
<dbReference type="PRINTS" id="PR01407">
    <property type="entry name" value="BUTYPHLNCDUF"/>
</dbReference>
<evidence type="ECO:0000256" key="3">
    <source>
        <dbReference type="ARBA" id="ARBA00034460"/>
    </source>
</evidence>
<dbReference type="SMART" id="SM00449">
    <property type="entry name" value="SPRY"/>
    <property type="match status" value="1"/>
</dbReference>
<keyword evidence="2" id="KW-0800">Toxin</keyword>
<sequence>MKIQEYTEKVQAERKEILSEFERLHQFLKDQEQRLLTQLEELDKQLAKQKNELITHITEELCRVGRVIAEMEVKCRQPASEFLQDIKKNMSRCLPGQFPSSDEACSKLEKRLEDISRKGAALKETLNRFQDNIRYAVDKGETVKTLNDKVNMALDVPSALLSLDQRNMGYDEPRHRLPALEYVPDVPKNLDSRALVLGCDGFTSGRYFWELEVGDGEFWAVGVTRDPAKKKGMMDFSPEEGIWAVGLWKGQHWALTSPVTALSLSQHPRRIRVSLDYVGECVTFTDADTDGPIFTFPPASFNGARTHPLLWVVGFPAQSVFLRRMGVKYPTGVHEMDVLSP</sequence>
<dbReference type="InterPro" id="IPR013320">
    <property type="entry name" value="ConA-like_dom_sf"/>
</dbReference>
<protein>
    <recommendedName>
        <fullName evidence="5">B30.2/SPRY domain-containing protein</fullName>
    </recommendedName>
</protein>
<evidence type="ECO:0000256" key="4">
    <source>
        <dbReference type="SAM" id="Coils"/>
    </source>
</evidence>
<dbReference type="Gene3D" id="2.60.120.920">
    <property type="match status" value="1"/>
</dbReference>
<dbReference type="AlphaFoldDB" id="A0A8D2LBN1"/>
<feature type="coiled-coil region" evidence="4">
    <location>
        <begin position="25"/>
        <end position="59"/>
    </location>
</feature>
<evidence type="ECO:0000256" key="1">
    <source>
        <dbReference type="ARBA" id="ARBA00009651"/>
    </source>
</evidence>
<dbReference type="SUPFAM" id="SSF49899">
    <property type="entry name" value="Concanavalin A-like lectins/glucanases"/>
    <property type="match status" value="1"/>
</dbReference>
<feature type="domain" description="B30.2/SPRY" evidence="5">
    <location>
        <begin position="128"/>
        <end position="329"/>
    </location>
</feature>
<keyword evidence="4" id="KW-0175">Coiled coil</keyword>
<reference evidence="6" key="2">
    <citation type="submission" date="2025-09" db="UniProtKB">
        <authorList>
            <consortium name="Ensembl"/>
        </authorList>
    </citation>
    <scope>IDENTIFICATION</scope>
</reference>
<dbReference type="PANTHER" id="PTHR24103">
    <property type="entry name" value="E3 UBIQUITIN-PROTEIN LIGASE TRIM"/>
    <property type="match status" value="1"/>
</dbReference>
<reference evidence="6" key="1">
    <citation type="submission" date="2025-08" db="UniProtKB">
        <authorList>
            <consortium name="Ensembl"/>
        </authorList>
    </citation>
    <scope>IDENTIFICATION</scope>
</reference>
<comment type="similarity">
    <text evidence="1">Belongs to the ohanin/vespryn family.</text>
</comment>
<dbReference type="Pfam" id="PF00622">
    <property type="entry name" value="SPRY"/>
    <property type="match status" value="1"/>
</dbReference>
<name>A0A8D2LBN1_VARKO</name>
<keyword evidence="7" id="KW-1185">Reference proteome</keyword>
<dbReference type="InterPro" id="IPR043136">
    <property type="entry name" value="B30.2/SPRY_sf"/>
</dbReference>
<feature type="coiled-coil region" evidence="4">
    <location>
        <begin position="105"/>
        <end position="132"/>
    </location>
</feature>
<evidence type="ECO:0000259" key="5">
    <source>
        <dbReference type="PROSITE" id="PS50188"/>
    </source>
</evidence>